<dbReference type="InterPro" id="IPR012675">
    <property type="entry name" value="Beta-grasp_dom_sf"/>
</dbReference>
<dbReference type="Pfam" id="PF00970">
    <property type="entry name" value="FAD_binding_6"/>
    <property type="match status" value="1"/>
</dbReference>
<keyword evidence="6" id="KW-0560">Oxidoreductase</keyword>
<keyword evidence="2" id="KW-0479">Metal-binding</keyword>
<dbReference type="InterPro" id="IPR001433">
    <property type="entry name" value="OxRdtase_FAD/NAD-bd"/>
</dbReference>
<dbReference type="PROSITE" id="PS51085">
    <property type="entry name" value="2FE2S_FER_2"/>
    <property type="match status" value="1"/>
</dbReference>
<comment type="cofactor">
    <cofactor evidence="1">
        <name>FAD</name>
        <dbReference type="ChEBI" id="CHEBI:57692"/>
    </cofactor>
</comment>
<dbReference type="InterPro" id="IPR050415">
    <property type="entry name" value="MRET"/>
</dbReference>
<dbReference type="SUPFAM" id="SSF54292">
    <property type="entry name" value="2Fe-2S ferredoxin-like"/>
    <property type="match status" value="1"/>
</dbReference>
<keyword evidence="2" id="KW-0408">Iron</keyword>
<proteinExistence type="predicted"/>
<dbReference type="PANTHER" id="PTHR47354:SF5">
    <property type="entry name" value="PROTEIN RFBI"/>
    <property type="match status" value="1"/>
</dbReference>
<reference evidence="6" key="1">
    <citation type="submission" date="2012-09" db="EMBL/GenBank/DDBJ databases">
        <title>Genome sequence of Rhodococcus wratislaviensis strain IFP 2016, a recalcitrant hydrocarbons and additives degrader.</title>
        <authorList>
            <person name="Auffret M.D."/>
            <person name="Yergeau E."/>
            <person name="Fayolle-Guichard F."/>
            <person name="Greer C.W."/>
        </authorList>
    </citation>
    <scope>NUCLEOTIDE SEQUENCE</scope>
    <source>
        <strain evidence="6">IFP2016</strain>
    </source>
</reference>
<accession>K7WKN7</accession>
<dbReference type="InterPro" id="IPR006058">
    <property type="entry name" value="2Fe2S_fd_BS"/>
</dbReference>
<dbReference type="GO" id="GO:0051537">
    <property type="term" value="F:2 iron, 2 sulfur cluster binding"/>
    <property type="evidence" value="ECO:0007669"/>
    <property type="project" value="UniProtKB-KW"/>
</dbReference>
<dbReference type="SUPFAM" id="SSF63380">
    <property type="entry name" value="Riboflavin synthase domain-like"/>
    <property type="match status" value="1"/>
</dbReference>
<dbReference type="EMBL" id="JX569359">
    <property type="protein sequence ID" value="AFX59915.1"/>
    <property type="molecule type" value="Genomic_DNA"/>
</dbReference>
<protein>
    <submittedName>
        <fullName evidence="6">Putative methane/propane monooxygenase reductase</fullName>
    </submittedName>
</protein>
<keyword evidence="2" id="KW-0001">2Fe-2S</keyword>
<dbReference type="Pfam" id="PF00175">
    <property type="entry name" value="NAD_binding_1"/>
    <property type="match status" value="1"/>
</dbReference>
<dbReference type="InterPro" id="IPR008333">
    <property type="entry name" value="Cbr1-like_FAD-bd_dom"/>
</dbReference>
<evidence type="ECO:0000259" key="5">
    <source>
        <dbReference type="PROSITE" id="PS51384"/>
    </source>
</evidence>
<dbReference type="InterPro" id="IPR017927">
    <property type="entry name" value="FAD-bd_FR_type"/>
</dbReference>
<name>K7WKN7_RHOWR</name>
<dbReference type="PROSITE" id="PS00197">
    <property type="entry name" value="2FE2S_FER_1"/>
    <property type="match status" value="1"/>
</dbReference>
<dbReference type="InterPro" id="IPR017938">
    <property type="entry name" value="Riboflavin_synthase-like_b-brl"/>
</dbReference>
<keyword evidence="6" id="KW-0503">Monooxygenase</keyword>
<dbReference type="SUPFAM" id="SSF52343">
    <property type="entry name" value="Ferredoxin reductase-like, C-terminal NADP-linked domain"/>
    <property type="match status" value="1"/>
</dbReference>
<sequence length="356" mass="39013">MAEMARVTLEPTGEQFSVGEDEDILTAALHNGINLQYGCRHGNCSSCKHWLLDGDVDDSAGSVYAIPRNEREDGAILLCCAFAKSDLVIEIHQHEGVEALPPMTPPSTRRATVLGQRSMTPNLVELRVELDEPLSFRAGQYAEFTLDTGDRRSYSLVNPPSSGRELTFCVKRVQNGVFSGVLDRIGPGSHLHLEAPFGTMFLRETGRPVIAVGIGSGIAPLLSILTDAADQQVDVPIRFYYGARTTGDLVYLDELAELTRRLRDFQFIPCLSQGSPDTLPRNGRAGRVTRAVAEDIPDASLYDAYLCGAPEMCDAVGRLLEAKGLPEARIHADKFYSATESDPVQVSEHRPNWARR</sequence>
<dbReference type="InterPro" id="IPR036010">
    <property type="entry name" value="2Fe-2S_ferredoxin-like_sf"/>
</dbReference>
<feature type="domain" description="2Fe-2S ferredoxin-type" evidence="4">
    <location>
        <begin position="5"/>
        <end position="95"/>
    </location>
</feature>
<dbReference type="Gene3D" id="3.10.20.30">
    <property type="match status" value="1"/>
</dbReference>
<evidence type="ECO:0000256" key="3">
    <source>
        <dbReference type="ARBA" id="ARBA00023014"/>
    </source>
</evidence>
<dbReference type="PRINTS" id="PR00410">
    <property type="entry name" value="PHEHYDRXLASE"/>
</dbReference>
<dbReference type="AlphaFoldDB" id="K7WKN7"/>
<dbReference type="InterPro" id="IPR001041">
    <property type="entry name" value="2Fe-2S_ferredoxin-type"/>
</dbReference>
<dbReference type="PANTHER" id="PTHR47354">
    <property type="entry name" value="NADH OXIDOREDUCTASE HCR"/>
    <property type="match status" value="1"/>
</dbReference>
<feature type="domain" description="FAD-binding FR-type" evidence="5">
    <location>
        <begin position="106"/>
        <end position="203"/>
    </location>
</feature>
<evidence type="ECO:0000256" key="1">
    <source>
        <dbReference type="ARBA" id="ARBA00001974"/>
    </source>
</evidence>
<dbReference type="Gene3D" id="2.40.30.10">
    <property type="entry name" value="Translation factors"/>
    <property type="match status" value="1"/>
</dbReference>
<gene>
    <name evidence="6" type="primary">mmoC</name>
</gene>
<dbReference type="GO" id="GO:0004497">
    <property type="term" value="F:monooxygenase activity"/>
    <property type="evidence" value="ECO:0007669"/>
    <property type="project" value="UniProtKB-KW"/>
</dbReference>
<dbReference type="Pfam" id="PF00111">
    <property type="entry name" value="Fer2"/>
    <property type="match status" value="1"/>
</dbReference>
<dbReference type="Gene3D" id="3.40.50.80">
    <property type="entry name" value="Nucleotide-binding domain of ferredoxin-NADP reductase (FNR) module"/>
    <property type="match status" value="1"/>
</dbReference>
<evidence type="ECO:0000256" key="2">
    <source>
        <dbReference type="ARBA" id="ARBA00022714"/>
    </source>
</evidence>
<dbReference type="PROSITE" id="PS51384">
    <property type="entry name" value="FAD_FR"/>
    <property type="match status" value="1"/>
</dbReference>
<evidence type="ECO:0000313" key="6">
    <source>
        <dbReference type="EMBL" id="AFX59915.1"/>
    </source>
</evidence>
<evidence type="ECO:0000259" key="4">
    <source>
        <dbReference type="PROSITE" id="PS51085"/>
    </source>
</evidence>
<dbReference type="InterPro" id="IPR039261">
    <property type="entry name" value="FNR_nucleotide-bd"/>
</dbReference>
<organism evidence="6">
    <name type="scientific">Rhodococcus wratislaviensis</name>
    <name type="common">Tsukamurella wratislaviensis</name>
    <dbReference type="NCBI Taxonomy" id="44752"/>
    <lineage>
        <taxon>Bacteria</taxon>
        <taxon>Bacillati</taxon>
        <taxon>Actinomycetota</taxon>
        <taxon>Actinomycetes</taxon>
        <taxon>Mycobacteriales</taxon>
        <taxon>Nocardiaceae</taxon>
        <taxon>Rhodococcus</taxon>
    </lineage>
</organism>
<keyword evidence="3" id="KW-0411">Iron-sulfur</keyword>
<dbReference type="CDD" id="cd00207">
    <property type="entry name" value="fer2"/>
    <property type="match status" value="1"/>
</dbReference>